<reference evidence="1" key="1">
    <citation type="submission" date="2019-06" db="EMBL/GenBank/DDBJ databases">
        <authorList>
            <person name="Le Quere A."/>
            <person name="Colella S."/>
        </authorList>
    </citation>
    <scope>NUCLEOTIDE SEQUENCE</scope>
    <source>
        <strain evidence="1">EmedicaeMD41</strain>
    </source>
</reference>
<proteinExistence type="predicted"/>
<dbReference type="Proteomes" id="UP000507954">
    <property type="component" value="Unassembled WGS sequence"/>
</dbReference>
<sequence length="156" mass="17324">MVTLVCLSRRLFTPLAVRHRCPDIDAVGRRFRPDPKEASLVANRKLLNGPDPSVFPCLAAEGSLLRLPAVPVGRRQRRSPGKLFRIISLDYKLQTVFGYCEAASMAARTRRRKIGGRASARDNVRHRPALEVVNMDGGFSSTHALHLPTSGCFFEN</sequence>
<protein>
    <submittedName>
        <fullName evidence="1">Uncharacterized protein</fullName>
    </submittedName>
</protein>
<dbReference type="EMBL" id="CABFNB010000010">
    <property type="protein sequence ID" value="VTZ59384.1"/>
    <property type="molecule type" value="Genomic_DNA"/>
</dbReference>
<organism evidence="1">
    <name type="scientific">Sinorhizobium medicae</name>
    <dbReference type="NCBI Taxonomy" id="110321"/>
    <lineage>
        <taxon>Bacteria</taxon>
        <taxon>Pseudomonadati</taxon>
        <taxon>Pseudomonadota</taxon>
        <taxon>Alphaproteobacteria</taxon>
        <taxon>Hyphomicrobiales</taxon>
        <taxon>Rhizobiaceae</taxon>
        <taxon>Sinorhizobium/Ensifer group</taxon>
        <taxon>Sinorhizobium</taxon>
    </lineage>
</organism>
<dbReference type="AlphaFoldDB" id="A0A508WPM0"/>
<evidence type="ECO:0000313" key="1">
    <source>
        <dbReference type="EMBL" id="VTZ59384.1"/>
    </source>
</evidence>
<gene>
    <name evidence="1" type="ORF">EMEDMD4_1070002</name>
</gene>
<accession>A0A508WPM0</accession>
<name>A0A508WPM0_9HYPH</name>